<evidence type="ECO:0000313" key="8">
    <source>
        <dbReference type="Proteomes" id="UP001558652"/>
    </source>
</evidence>
<dbReference type="InterPro" id="IPR050440">
    <property type="entry name" value="Laminin/Netrin_ECM"/>
</dbReference>
<dbReference type="PANTHER" id="PTHR10574">
    <property type="entry name" value="NETRIN/LAMININ-RELATED"/>
    <property type="match status" value="1"/>
</dbReference>
<dbReference type="GO" id="GO:0048513">
    <property type="term" value="P:animal organ development"/>
    <property type="evidence" value="ECO:0007669"/>
    <property type="project" value="UniProtKB-ARBA"/>
</dbReference>
<dbReference type="GO" id="GO:0048731">
    <property type="term" value="P:system development"/>
    <property type="evidence" value="ECO:0007669"/>
    <property type="project" value="UniProtKB-ARBA"/>
</dbReference>
<evidence type="ECO:0000256" key="2">
    <source>
        <dbReference type="ARBA" id="ARBA00022737"/>
    </source>
</evidence>
<evidence type="ECO:0000256" key="5">
    <source>
        <dbReference type="ARBA" id="ARBA00023292"/>
    </source>
</evidence>
<dbReference type="Gene3D" id="2.170.300.10">
    <property type="entry name" value="Tie2 ligand-binding domain superfamily"/>
    <property type="match status" value="1"/>
</dbReference>
<dbReference type="InterPro" id="IPR002049">
    <property type="entry name" value="LE_dom"/>
</dbReference>
<dbReference type="SMART" id="SM00281">
    <property type="entry name" value="LamB"/>
    <property type="match status" value="1"/>
</dbReference>
<comment type="caution">
    <text evidence="7">The sequence shown here is derived from an EMBL/GenBank/DDBJ whole genome shotgun (WGS) entry which is preliminary data.</text>
</comment>
<evidence type="ECO:0000256" key="1">
    <source>
        <dbReference type="ARBA" id="ARBA00022729"/>
    </source>
</evidence>
<evidence type="ECO:0000313" key="7">
    <source>
        <dbReference type="EMBL" id="KAL1116701.1"/>
    </source>
</evidence>
<name>A0ABD0XZR1_9HEMI</name>
<dbReference type="InterPro" id="IPR000034">
    <property type="entry name" value="Laminin_IV"/>
</dbReference>
<keyword evidence="1" id="KW-0732">Signal</keyword>
<dbReference type="PROSITE" id="PS01248">
    <property type="entry name" value="EGF_LAM_1"/>
    <property type="match status" value="1"/>
</dbReference>
<dbReference type="PANTHER" id="PTHR10574:SF444">
    <property type="entry name" value="BASEMENT MEMBRANE-SPECIFIC HEPARAN SULFATE PROTEOGLYCAN CORE PROTEIN"/>
    <property type="match status" value="1"/>
</dbReference>
<reference evidence="7 8" key="1">
    <citation type="submission" date="2024-07" db="EMBL/GenBank/DDBJ databases">
        <title>Chromosome-level genome assembly of the water stick insect Ranatra chinensis (Heteroptera: Nepidae).</title>
        <authorList>
            <person name="Liu X."/>
        </authorList>
    </citation>
    <scope>NUCLEOTIDE SEQUENCE [LARGE SCALE GENOMIC DNA]</scope>
    <source>
        <strain evidence="7">Cailab_2021Rc</strain>
        <tissue evidence="7">Muscle</tissue>
    </source>
</reference>
<accession>A0ABD0XZR1</accession>
<dbReference type="Pfam" id="PF00053">
    <property type="entry name" value="EGF_laminin"/>
    <property type="match status" value="1"/>
</dbReference>
<dbReference type="PROSITE" id="PS51115">
    <property type="entry name" value="LAMININ_IVA"/>
    <property type="match status" value="1"/>
</dbReference>
<organism evidence="7 8">
    <name type="scientific">Ranatra chinensis</name>
    <dbReference type="NCBI Taxonomy" id="642074"/>
    <lineage>
        <taxon>Eukaryota</taxon>
        <taxon>Metazoa</taxon>
        <taxon>Ecdysozoa</taxon>
        <taxon>Arthropoda</taxon>
        <taxon>Hexapoda</taxon>
        <taxon>Insecta</taxon>
        <taxon>Pterygota</taxon>
        <taxon>Neoptera</taxon>
        <taxon>Paraneoptera</taxon>
        <taxon>Hemiptera</taxon>
        <taxon>Heteroptera</taxon>
        <taxon>Panheteroptera</taxon>
        <taxon>Nepomorpha</taxon>
        <taxon>Nepidae</taxon>
        <taxon>Ranatrinae</taxon>
        <taxon>Ranatra</taxon>
    </lineage>
</organism>
<keyword evidence="4" id="KW-0325">Glycoprotein</keyword>
<keyword evidence="5" id="KW-0424">Laminin EGF-like domain</keyword>
<proteinExistence type="predicted"/>
<dbReference type="CDD" id="cd00055">
    <property type="entry name" value="EGF_Lam"/>
    <property type="match status" value="2"/>
</dbReference>
<dbReference type="Pfam" id="PF00052">
    <property type="entry name" value="Laminin_B"/>
    <property type="match status" value="1"/>
</dbReference>
<evidence type="ECO:0000259" key="6">
    <source>
        <dbReference type="PROSITE" id="PS51115"/>
    </source>
</evidence>
<gene>
    <name evidence="7" type="ORF">AAG570_005173</name>
</gene>
<keyword evidence="8" id="KW-1185">Reference proteome</keyword>
<dbReference type="AlphaFoldDB" id="A0ABD0XZR1"/>
<protein>
    <recommendedName>
        <fullName evidence="6">Laminin IV type A domain-containing protein</fullName>
    </recommendedName>
</protein>
<feature type="domain" description="Laminin IV type A" evidence="6">
    <location>
        <begin position="23"/>
        <end position="199"/>
    </location>
</feature>
<sequence length="278" mass="31008">MGVTEDCYSSNWYRDQVKSVFTRDNQDYKLIAADDPSTELPVSFDPLNRQISYSAFEPKVYYWLLPARFLGDKVTSYGGNLVYSFRFVPTPGGQSSKNTAADVVIKSLNGIQLSHFSTAYIEPDRQMTITVPLTEEHWQREDGAFTDREHLLMALADLSDIMIKATYTTSTRQASLMSVTLETATDRNTGLNRAAEVEQCRCPEGYRGLSCEDCDAGYTRADYGLYLGICEPCNCNGHSSDCHPDTGVCFVSKGTVCFVMKSVYWKSSIAFSSQLSSN</sequence>
<evidence type="ECO:0000256" key="3">
    <source>
        <dbReference type="ARBA" id="ARBA00023157"/>
    </source>
</evidence>
<keyword evidence="3" id="KW-1015">Disulfide bond</keyword>
<dbReference type="EMBL" id="JBFDAA010000017">
    <property type="protein sequence ID" value="KAL1116701.1"/>
    <property type="molecule type" value="Genomic_DNA"/>
</dbReference>
<dbReference type="Proteomes" id="UP001558652">
    <property type="component" value="Unassembled WGS sequence"/>
</dbReference>
<evidence type="ECO:0000256" key="4">
    <source>
        <dbReference type="ARBA" id="ARBA00023180"/>
    </source>
</evidence>
<dbReference type="FunFam" id="2.10.25.10:FF:000454">
    <property type="entry name" value="Laminin subunit alpha 1"/>
    <property type="match status" value="1"/>
</dbReference>
<keyword evidence="2" id="KW-0677">Repeat</keyword>